<dbReference type="GO" id="GO:0033499">
    <property type="term" value="P:galactose catabolic process via UDP-galactose, Leloir pathway"/>
    <property type="evidence" value="ECO:0007669"/>
    <property type="project" value="TreeGrafter"/>
</dbReference>
<evidence type="ECO:0000256" key="10">
    <source>
        <dbReference type="PIRSR" id="PIRSR005096-2"/>
    </source>
</evidence>
<feature type="active site" description="Proton acceptor" evidence="9">
    <location>
        <position position="319"/>
    </location>
</feature>
<dbReference type="NCBIfam" id="TIGR02636">
    <property type="entry name" value="galM_Leloir"/>
    <property type="match status" value="1"/>
</dbReference>
<feature type="binding site" evidence="10">
    <location>
        <position position="255"/>
    </location>
    <ligand>
        <name>beta-D-galactose</name>
        <dbReference type="ChEBI" id="CHEBI:27667"/>
    </ligand>
</feature>
<evidence type="ECO:0000256" key="4">
    <source>
        <dbReference type="ARBA" id="ARBA00013185"/>
    </source>
</evidence>
<name>A0A7X8YGL6_9VIBR</name>
<evidence type="ECO:0000256" key="7">
    <source>
        <dbReference type="ARBA" id="ARBA00023277"/>
    </source>
</evidence>
<dbReference type="GO" id="GO:0006006">
    <property type="term" value="P:glucose metabolic process"/>
    <property type="evidence" value="ECO:0007669"/>
    <property type="project" value="TreeGrafter"/>
</dbReference>
<dbReference type="PANTHER" id="PTHR10091:SF0">
    <property type="entry name" value="GALACTOSE MUTAROTASE"/>
    <property type="match status" value="1"/>
</dbReference>
<dbReference type="InterPro" id="IPR018052">
    <property type="entry name" value="Ald1_epimerase_CS"/>
</dbReference>
<comment type="pathway">
    <text evidence="2 8">Carbohydrate metabolism; hexose metabolism.</text>
</comment>
<evidence type="ECO:0000256" key="5">
    <source>
        <dbReference type="ARBA" id="ARBA00014165"/>
    </source>
</evidence>
<dbReference type="GO" id="GO:0030246">
    <property type="term" value="F:carbohydrate binding"/>
    <property type="evidence" value="ECO:0007669"/>
    <property type="project" value="InterPro"/>
</dbReference>
<dbReference type="PROSITE" id="PS00545">
    <property type="entry name" value="ALDOSE_1_EPIMERASE"/>
    <property type="match status" value="1"/>
</dbReference>
<evidence type="ECO:0000313" key="13">
    <source>
        <dbReference type="Proteomes" id="UP000535589"/>
    </source>
</evidence>
<keyword evidence="6 8" id="KW-0413">Isomerase</keyword>
<dbReference type="PIRSF" id="PIRSF005096">
    <property type="entry name" value="GALM"/>
    <property type="match status" value="1"/>
</dbReference>
<dbReference type="InterPro" id="IPR013458">
    <property type="entry name" value="Ald_epimerase_bac"/>
</dbReference>
<comment type="caution">
    <text evidence="12">The sequence shown here is derived from an EMBL/GenBank/DDBJ whole genome shotgun (WGS) entry which is preliminary data.</text>
</comment>
<dbReference type="InterPro" id="IPR047215">
    <property type="entry name" value="Galactose_mutarotase-like"/>
</dbReference>
<dbReference type="Proteomes" id="UP000535589">
    <property type="component" value="Unassembled WGS sequence"/>
</dbReference>
<dbReference type="EMBL" id="JABAIK010000005">
    <property type="protein sequence ID" value="NLS12670.1"/>
    <property type="molecule type" value="Genomic_DNA"/>
</dbReference>
<feature type="binding site" evidence="11">
    <location>
        <begin position="86"/>
        <end position="87"/>
    </location>
    <ligand>
        <name>beta-D-galactose</name>
        <dbReference type="ChEBI" id="CHEBI:27667"/>
    </ligand>
</feature>
<keyword evidence="13" id="KW-1185">Reference proteome</keyword>
<dbReference type="GO" id="GO:0005737">
    <property type="term" value="C:cytoplasm"/>
    <property type="evidence" value="ECO:0007669"/>
    <property type="project" value="TreeGrafter"/>
</dbReference>
<gene>
    <name evidence="12" type="primary">galM</name>
    <name evidence="12" type="ORF">HGP28_07095</name>
</gene>
<evidence type="ECO:0000256" key="9">
    <source>
        <dbReference type="PIRSR" id="PIRSR005096-1"/>
    </source>
</evidence>
<evidence type="ECO:0000313" key="12">
    <source>
        <dbReference type="EMBL" id="NLS12670.1"/>
    </source>
</evidence>
<evidence type="ECO:0000256" key="1">
    <source>
        <dbReference type="ARBA" id="ARBA00001614"/>
    </source>
</evidence>
<dbReference type="InterPro" id="IPR014718">
    <property type="entry name" value="GH-type_carb-bd"/>
</dbReference>
<dbReference type="EC" id="5.1.3.3" evidence="4 8"/>
<dbReference type="RefSeq" id="WP_168835751.1">
    <property type="nucleotide sequence ID" value="NZ_JABAIK010000005.1"/>
</dbReference>
<feature type="binding site" evidence="11">
    <location>
        <begin position="183"/>
        <end position="185"/>
    </location>
    <ligand>
        <name>beta-D-galactose</name>
        <dbReference type="ChEBI" id="CHEBI:27667"/>
    </ligand>
</feature>
<evidence type="ECO:0000256" key="2">
    <source>
        <dbReference type="ARBA" id="ARBA00005028"/>
    </source>
</evidence>
<dbReference type="NCBIfam" id="NF008277">
    <property type="entry name" value="PRK11055.1"/>
    <property type="match status" value="1"/>
</dbReference>
<comment type="similarity">
    <text evidence="3 8">Belongs to the aldose epimerase family.</text>
</comment>
<reference evidence="12 13" key="1">
    <citation type="submission" date="2020-04" db="EMBL/GenBank/DDBJ databases">
        <title>Vibrio sp. SM6, a novel species isolated from seawater.</title>
        <authorList>
            <person name="Wang X."/>
        </authorList>
    </citation>
    <scope>NUCLEOTIDE SEQUENCE [LARGE SCALE GENOMIC DNA]</scope>
    <source>
        <strain evidence="12 13">SM6</strain>
    </source>
</reference>
<dbReference type="InterPro" id="IPR011013">
    <property type="entry name" value="Gal_mutarotase_sf_dom"/>
</dbReference>
<evidence type="ECO:0000256" key="11">
    <source>
        <dbReference type="PIRSR" id="PIRSR005096-3"/>
    </source>
</evidence>
<dbReference type="InterPro" id="IPR008183">
    <property type="entry name" value="Aldose_1/G6P_1-epimerase"/>
</dbReference>
<dbReference type="InterPro" id="IPR015443">
    <property type="entry name" value="Aldose_1-epimerase"/>
</dbReference>
<accession>A0A7X8YGL6</accession>
<comment type="catalytic activity">
    <reaction evidence="1 8">
        <text>alpha-D-glucose = beta-D-glucose</text>
        <dbReference type="Rhea" id="RHEA:10264"/>
        <dbReference type="ChEBI" id="CHEBI:15903"/>
        <dbReference type="ChEBI" id="CHEBI:17925"/>
        <dbReference type="EC" id="5.1.3.3"/>
    </reaction>
</comment>
<evidence type="ECO:0000256" key="3">
    <source>
        <dbReference type="ARBA" id="ARBA00006206"/>
    </source>
</evidence>
<keyword evidence="7 8" id="KW-0119">Carbohydrate metabolism</keyword>
<proteinExistence type="inferred from homology"/>
<feature type="active site" description="Proton donor" evidence="9">
    <location>
        <position position="183"/>
    </location>
</feature>
<dbReference type="PANTHER" id="PTHR10091">
    <property type="entry name" value="ALDOSE-1-EPIMERASE"/>
    <property type="match status" value="1"/>
</dbReference>
<dbReference type="AlphaFoldDB" id="A0A7X8YGL6"/>
<dbReference type="GO" id="GO:0004034">
    <property type="term" value="F:aldose 1-epimerase activity"/>
    <property type="evidence" value="ECO:0007669"/>
    <property type="project" value="UniProtKB-EC"/>
</dbReference>
<dbReference type="SUPFAM" id="SSF74650">
    <property type="entry name" value="Galactose mutarotase-like"/>
    <property type="match status" value="1"/>
</dbReference>
<dbReference type="Gene3D" id="2.70.98.10">
    <property type="match status" value="1"/>
</dbReference>
<protein>
    <recommendedName>
        <fullName evidence="5 8">Aldose 1-epimerase</fullName>
        <ecNumber evidence="4 8">5.1.3.3</ecNumber>
    </recommendedName>
</protein>
<organism evidence="12 13">
    <name type="scientific">Vibrio agarilyticus</name>
    <dbReference type="NCBI Taxonomy" id="2726741"/>
    <lineage>
        <taxon>Bacteria</taxon>
        <taxon>Pseudomonadati</taxon>
        <taxon>Pseudomonadota</taxon>
        <taxon>Gammaproteobacteria</taxon>
        <taxon>Vibrionales</taxon>
        <taxon>Vibrionaceae</taxon>
        <taxon>Vibrio</taxon>
    </lineage>
</organism>
<evidence type="ECO:0000256" key="6">
    <source>
        <dbReference type="ARBA" id="ARBA00023235"/>
    </source>
</evidence>
<dbReference type="Pfam" id="PF01263">
    <property type="entry name" value="Aldose_epim"/>
    <property type="match status" value="1"/>
</dbReference>
<sequence>MTLSQSMQQGLAFDGQPAKIFELHNENGMRVAFMDIGATWLSCQVPIASESLRERPLREVLLGVDSIEKFSAQQVYMGTTVGRFANRIAKGQFSLMGDDIQVESNQFDNCLHGGPEGFDKRRWFMTSHTESSVSFALVSPDGDQGFPGELSVEVCYTLTSDNRVVIDYRAMTDAPTVVNLTNHAYFNLLGADVGQDILDHQLQISATHYVATDDKGIPAGVLVETSGSEFDFEQPHAIAASFMQGEQQTLAKGYDHCFVFDVTRDVSKPVARLSAPDGKLSLEVMTTKPGMQLYTGNWLAGTPSRRESPYRDYAGVALETQYFPDAPNRPEWAQSNATLMPNECYQHQTVYRFL</sequence>
<dbReference type="UniPathway" id="UPA00242"/>
<evidence type="ECO:0000256" key="8">
    <source>
        <dbReference type="PIRNR" id="PIRNR005096"/>
    </source>
</evidence>
<dbReference type="CDD" id="cd09019">
    <property type="entry name" value="galactose_mutarotase_like"/>
    <property type="match status" value="1"/>
</dbReference>